<dbReference type="NCBIfam" id="TIGR01082">
    <property type="entry name" value="murC"/>
    <property type="match status" value="1"/>
</dbReference>
<dbReference type="PANTHER" id="PTHR43445">
    <property type="entry name" value="UDP-N-ACETYLMURAMATE--L-ALANINE LIGASE-RELATED"/>
    <property type="match status" value="1"/>
</dbReference>
<dbReference type="InterPro" id="IPR036615">
    <property type="entry name" value="Mur_ligase_C_dom_sf"/>
</dbReference>
<keyword evidence="9 14" id="KW-0133">Cell shape</keyword>
<dbReference type="GO" id="GO:0008360">
    <property type="term" value="P:regulation of cell shape"/>
    <property type="evidence" value="ECO:0007669"/>
    <property type="project" value="UniProtKB-KW"/>
</dbReference>
<keyword evidence="8 14" id="KW-0067">ATP-binding</keyword>
<feature type="binding site" evidence="14">
    <location>
        <begin position="123"/>
        <end position="129"/>
    </location>
    <ligand>
        <name>ATP</name>
        <dbReference type="ChEBI" id="CHEBI:30616"/>
    </ligand>
</feature>
<keyword evidence="5 14" id="KW-0436">Ligase</keyword>
<dbReference type="Gene3D" id="3.40.50.720">
    <property type="entry name" value="NAD(P)-binding Rossmann-like Domain"/>
    <property type="match status" value="1"/>
</dbReference>
<keyword evidence="6 14" id="KW-0132">Cell division</keyword>
<accession>A0A2A9DP97</accession>
<dbReference type="OrthoDB" id="9804126at2"/>
<evidence type="ECO:0000256" key="13">
    <source>
        <dbReference type="ARBA" id="ARBA00047833"/>
    </source>
</evidence>
<dbReference type="UniPathway" id="UPA00219"/>
<comment type="subcellular location">
    <subcellularLocation>
        <location evidence="1 14">Cytoplasm</location>
    </subcellularLocation>
</comment>
<evidence type="ECO:0000256" key="6">
    <source>
        <dbReference type="ARBA" id="ARBA00022618"/>
    </source>
</evidence>
<dbReference type="GO" id="GO:0051301">
    <property type="term" value="P:cell division"/>
    <property type="evidence" value="ECO:0007669"/>
    <property type="project" value="UniProtKB-KW"/>
</dbReference>
<keyword evidence="7 14" id="KW-0547">Nucleotide-binding</keyword>
<evidence type="ECO:0000256" key="4">
    <source>
        <dbReference type="ARBA" id="ARBA00022490"/>
    </source>
</evidence>
<comment type="pathway">
    <text evidence="2 14">Cell wall biogenesis; peptidoglycan biosynthesis.</text>
</comment>
<evidence type="ECO:0000256" key="3">
    <source>
        <dbReference type="ARBA" id="ARBA00012211"/>
    </source>
</evidence>
<gene>
    <name evidence="14" type="primary">murC</name>
    <name evidence="18" type="ORF">ATK06_1514</name>
</gene>
<dbReference type="SUPFAM" id="SSF53244">
    <property type="entry name" value="MurD-like peptide ligases, peptide-binding domain"/>
    <property type="match status" value="1"/>
</dbReference>
<evidence type="ECO:0000259" key="15">
    <source>
        <dbReference type="Pfam" id="PF01225"/>
    </source>
</evidence>
<dbReference type="EC" id="6.3.2.8" evidence="3 14"/>
<sequence length="489" mass="50799">MSTTAHPGIDISRVHLIGIGGAGMSGLASILLDRGAVVSGSDRNDSEVVASLRGRGAHIAIGHAAENLQLSESLPTVVVISFAAIPKDNPELVAAQEAGIPVIRRSDLLAELMADYQQILVAGTHGKTSTTSLLVAAMTHADLDPSFAIGGQLTATGAGAHHGSGAAFVAEADESDASLLRYEPSIAIVTNIEPDHLDFFESPAKYFAVFEAFVGRICEGGTLIACADDGHAAGLAQRAHDAGIDAVLYGTHKAIAEHPLIPCAARIQTIEPTANGSHVVVDIADERVEFDIHLPGQHMALNATAALVAGSRAGGDVHKLAEGLSAFGGVRRRFDVRGVVESGPFEGVRVVDDYAHHPTEVTAVLKAAQQTVAAQGKGGRVIVAFQPHLYSRTQEFAHEFGQALGLADVAICLDVFGAREEPVDGVDATTIAREISSESTQVIVEFDEAKVPELVASVAQPHDVVLTMGAGSITAQGPRILERLAASAE</sequence>
<dbReference type="InterPro" id="IPR000713">
    <property type="entry name" value="Mur_ligase_N"/>
</dbReference>
<dbReference type="Gene3D" id="3.40.1190.10">
    <property type="entry name" value="Mur-like, catalytic domain"/>
    <property type="match status" value="1"/>
</dbReference>
<evidence type="ECO:0000256" key="8">
    <source>
        <dbReference type="ARBA" id="ARBA00022840"/>
    </source>
</evidence>
<dbReference type="GO" id="GO:0071555">
    <property type="term" value="P:cell wall organization"/>
    <property type="evidence" value="ECO:0007669"/>
    <property type="project" value="UniProtKB-KW"/>
</dbReference>
<dbReference type="Pfam" id="PF01225">
    <property type="entry name" value="Mur_ligase"/>
    <property type="match status" value="1"/>
</dbReference>
<dbReference type="PANTHER" id="PTHR43445:SF3">
    <property type="entry name" value="UDP-N-ACETYLMURAMATE--L-ALANINE LIGASE"/>
    <property type="match status" value="1"/>
</dbReference>
<dbReference type="InterPro" id="IPR005758">
    <property type="entry name" value="UDP-N-AcMur_Ala_ligase_MurC"/>
</dbReference>
<evidence type="ECO:0000259" key="17">
    <source>
        <dbReference type="Pfam" id="PF08245"/>
    </source>
</evidence>
<feature type="domain" description="Mur ligase central" evidence="17">
    <location>
        <begin position="121"/>
        <end position="309"/>
    </location>
</feature>
<keyword evidence="19" id="KW-1185">Reference proteome</keyword>
<keyword evidence="11 14" id="KW-0131">Cell cycle</keyword>
<comment type="catalytic activity">
    <reaction evidence="13 14">
        <text>UDP-N-acetyl-alpha-D-muramate + L-alanine + ATP = UDP-N-acetyl-alpha-D-muramoyl-L-alanine + ADP + phosphate + H(+)</text>
        <dbReference type="Rhea" id="RHEA:23372"/>
        <dbReference type="ChEBI" id="CHEBI:15378"/>
        <dbReference type="ChEBI" id="CHEBI:30616"/>
        <dbReference type="ChEBI" id="CHEBI:43474"/>
        <dbReference type="ChEBI" id="CHEBI:57972"/>
        <dbReference type="ChEBI" id="CHEBI:70757"/>
        <dbReference type="ChEBI" id="CHEBI:83898"/>
        <dbReference type="ChEBI" id="CHEBI:456216"/>
        <dbReference type="EC" id="6.3.2.8"/>
    </reaction>
</comment>
<dbReference type="InterPro" id="IPR013221">
    <property type="entry name" value="Mur_ligase_cen"/>
</dbReference>
<dbReference type="RefSeq" id="WP_098389113.1">
    <property type="nucleotide sequence ID" value="NZ_LS483464.1"/>
</dbReference>
<organism evidence="18 19">
    <name type="scientific">Corynebacterium renale</name>
    <dbReference type="NCBI Taxonomy" id="1724"/>
    <lineage>
        <taxon>Bacteria</taxon>
        <taxon>Bacillati</taxon>
        <taxon>Actinomycetota</taxon>
        <taxon>Actinomycetes</taxon>
        <taxon>Mycobacteriales</taxon>
        <taxon>Corynebacteriaceae</taxon>
        <taxon>Corynebacterium</taxon>
    </lineage>
</organism>
<keyword evidence="10 14" id="KW-0573">Peptidoglycan synthesis</keyword>
<dbReference type="GO" id="GO:0005737">
    <property type="term" value="C:cytoplasm"/>
    <property type="evidence" value="ECO:0007669"/>
    <property type="project" value="UniProtKB-SubCell"/>
</dbReference>
<reference evidence="18 19" key="1">
    <citation type="submission" date="2017-10" db="EMBL/GenBank/DDBJ databases">
        <title>Sequencing the genomes of 1000 actinobacteria strains.</title>
        <authorList>
            <person name="Klenk H.-P."/>
        </authorList>
    </citation>
    <scope>NUCLEOTIDE SEQUENCE [LARGE SCALE GENOMIC DNA]</scope>
    <source>
        <strain evidence="18 19">DSM 20688</strain>
    </source>
</reference>
<dbReference type="Pfam" id="PF02875">
    <property type="entry name" value="Mur_ligase_C"/>
    <property type="match status" value="1"/>
</dbReference>
<evidence type="ECO:0000256" key="5">
    <source>
        <dbReference type="ARBA" id="ARBA00022598"/>
    </source>
</evidence>
<evidence type="ECO:0000313" key="18">
    <source>
        <dbReference type="EMBL" id="PFG28403.1"/>
    </source>
</evidence>
<comment type="similarity">
    <text evidence="14">Belongs to the MurCDEF family.</text>
</comment>
<name>A0A2A9DP97_9CORY</name>
<feature type="domain" description="Mur ligase N-terminal catalytic" evidence="15">
    <location>
        <begin position="14"/>
        <end position="116"/>
    </location>
</feature>
<comment type="function">
    <text evidence="14">Cell wall formation.</text>
</comment>
<dbReference type="Proteomes" id="UP000221653">
    <property type="component" value="Unassembled WGS sequence"/>
</dbReference>
<evidence type="ECO:0000256" key="12">
    <source>
        <dbReference type="ARBA" id="ARBA00023316"/>
    </source>
</evidence>
<evidence type="ECO:0000259" key="16">
    <source>
        <dbReference type="Pfam" id="PF02875"/>
    </source>
</evidence>
<dbReference type="GO" id="GO:0005524">
    <property type="term" value="F:ATP binding"/>
    <property type="evidence" value="ECO:0007669"/>
    <property type="project" value="UniProtKB-UniRule"/>
</dbReference>
<dbReference type="Gene3D" id="3.90.190.20">
    <property type="entry name" value="Mur ligase, C-terminal domain"/>
    <property type="match status" value="1"/>
</dbReference>
<evidence type="ECO:0000256" key="9">
    <source>
        <dbReference type="ARBA" id="ARBA00022960"/>
    </source>
</evidence>
<dbReference type="GO" id="GO:0008763">
    <property type="term" value="F:UDP-N-acetylmuramate-L-alanine ligase activity"/>
    <property type="evidence" value="ECO:0007669"/>
    <property type="project" value="UniProtKB-UniRule"/>
</dbReference>
<feature type="domain" description="Mur ligase C-terminal" evidence="16">
    <location>
        <begin position="333"/>
        <end position="471"/>
    </location>
</feature>
<dbReference type="InterPro" id="IPR050061">
    <property type="entry name" value="MurCDEF_pg_biosynth"/>
</dbReference>
<dbReference type="EMBL" id="PDJF01000001">
    <property type="protein sequence ID" value="PFG28403.1"/>
    <property type="molecule type" value="Genomic_DNA"/>
</dbReference>
<dbReference type="HAMAP" id="MF_00046">
    <property type="entry name" value="MurC"/>
    <property type="match status" value="1"/>
</dbReference>
<dbReference type="SUPFAM" id="SSF51984">
    <property type="entry name" value="MurCD N-terminal domain"/>
    <property type="match status" value="1"/>
</dbReference>
<dbReference type="AlphaFoldDB" id="A0A2A9DP97"/>
<dbReference type="SUPFAM" id="SSF53623">
    <property type="entry name" value="MurD-like peptide ligases, catalytic domain"/>
    <property type="match status" value="1"/>
</dbReference>
<evidence type="ECO:0000256" key="7">
    <source>
        <dbReference type="ARBA" id="ARBA00022741"/>
    </source>
</evidence>
<dbReference type="InterPro" id="IPR036565">
    <property type="entry name" value="Mur-like_cat_sf"/>
</dbReference>
<dbReference type="InterPro" id="IPR004101">
    <property type="entry name" value="Mur_ligase_C"/>
</dbReference>
<proteinExistence type="inferred from homology"/>
<evidence type="ECO:0000256" key="14">
    <source>
        <dbReference type="HAMAP-Rule" id="MF_00046"/>
    </source>
</evidence>
<evidence type="ECO:0000256" key="2">
    <source>
        <dbReference type="ARBA" id="ARBA00004752"/>
    </source>
</evidence>
<dbReference type="GO" id="GO:0009252">
    <property type="term" value="P:peptidoglycan biosynthetic process"/>
    <property type="evidence" value="ECO:0007669"/>
    <property type="project" value="UniProtKB-UniRule"/>
</dbReference>
<comment type="caution">
    <text evidence="18">The sequence shown here is derived from an EMBL/GenBank/DDBJ whole genome shotgun (WGS) entry which is preliminary data.</text>
</comment>
<dbReference type="STRING" id="1724.GCA_001044175_01192"/>
<evidence type="ECO:0000256" key="11">
    <source>
        <dbReference type="ARBA" id="ARBA00023306"/>
    </source>
</evidence>
<evidence type="ECO:0000256" key="1">
    <source>
        <dbReference type="ARBA" id="ARBA00004496"/>
    </source>
</evidence>
<dbReference type="Pfam" id="PF08245">
    <property type="entry name" value="Mur_ligase_M"/>
    <property type="match status" value="1"/>
</dbReference>
<evidence type="ECO:0000256" key="10">
    <source>
        <dbReference type="ARBA" id="ARBA00022984"/>
    </source>
</evidence>
<protein>
    <recommendedName>
        <fullName evidence="3 14">UDP-N-acetylmuramate--L-alanine ligase</fullName>
        <ecNumber evidence="3 14">6.3.2.8</ecNumber>
    </recommendedName>
    <alternativeName>
        <fullName evidence="14">UDP-N-acetylmuramoyl-L-alanine synthetase</fullName>
    </alternativeName>
</protein>
<keyword evidence="12 14" id="KW-0961">Cell wall biogenesis/degradation</keyword>
<evidence type="ECO:0000313" key="19">
    <source>
        <dbReference type="Proteomes" id="UP000221653"/>
    </source>
</evidence>
<keyword evidence="4 14" id="KW-0963">Cytoplasm</keyword>